<dbReference type="EMBL" id="DVOF01000045">
    <property type="protein sequence ID" value="HIV02226.1"/>
    <property type="molecule type" value="Genomic_DNA"/>
</dbReference>
<sequence length="97" mass="10917">MTILEQLYYGELNPNMQNFEAGSRFGQTVENMERVEEKLLKALAGEEKSLFSRFSRLSEEASMLSDVENFIIGFKLGLQIGIEAAKPGGIYFSDITE</sequence>
<accession>A0A9D1NG33</accession>
<gene>
    <name evidence="1" type="ORF">IAC74_01525</name>
</gene>
<name>A0A9D1NG33_9FIRM</name>
<organism evidence="1 2">
    <name type="scientific">Candidatus Aphodoplasma excrementigallinarum</name>
    <dbReference type="NCBI Taxonomy" id="2840673"/>
    <lineage>
        <taxon>Bacteria</taxon>
        <taxon>Bacillati</taxon>
        <taxon>Bacillota</taxon>
        <taxon>Clostridia</taxon>
        <taxon>Eubacteriales</taxon>
        <taxon>Candidatus Aphodoplasma</taxon>
    </lineage>
</organism>
<evidence type="ECO:0000313" key="1">
    <source>
        <dbReference type="EMBL" id="HIV02226.1"/>
    </source>
</evidence>
<proteinExistence type="predicted"/>
<comment type="caution">
    <text evidence="1">The sequence shown here is derived from an EMBL/GenBank/DDBJ whole genome shotgun (WGS) entry which is preliminary data.</text>
</comment>
<dbReference type="InterPro" id="IPR049215">
    <property type="entry name" value="DUF6809"/>
</dbReference>
<protein>
    <submittedName>
        <fullName evidence="1">Uncharacterized protein</fullName>
    </submittedName>
</protein>
<dbReference type="Pfam" id="PF20648">
    <property type="entry name" value="DUF6809"/>
    <property type="match status" value="1"/>
</dbReference>
<dbReference type="Proteomes" id="UP000886743">
    <property type="component" value="Unassembled WGS sequence"/>
</dbReference>
<reference evidence="1" key="1">
    <citation type="submission" date="2020-10" db="EMBL/GenBank/DDBJ databases">
        <authorList>
            <person name="Gilroy R."/>
        </authorList>
    </citation>
    <scope>NUCLEOTIDE SEQUENCE</scope>
    <source>
        <strain evidence="1">4920</strain>
    </source>
</reference>
<evidence type="ECO:0000313" key="2">
    <source>
        <dbReference type="Proteomes" id="UP000886743"/>
    </source>
</evidence>
<reference evidence="1" key="2">
    <citation type="journal article" date="2021" name="PeerJ">
        <title>Extensive microbial diversity within the chicken gut microbiome revealed by metagenomics and culture.</title>
        <authorList>
            <person name="Gilroy R."/>
            <person name="Ravi A."/>
            <person name="Getino M."/>
            <person name="Pursley I."/>
            <person name="Horton D.L."/>
            <person name="Alikhan N.F."/>
            <person name="Baker D."/>
            <person name="Gharbi K."/>
            <person name="Hall N."/>
            <person name="Watson M."/>
            <person name="Adriaenssens E.M."/>
            <person name="Foster-Nyarko E."/>
            <person name="Jarju S."/>
            <person name="Secka A."/>
            <person name="Antonio M."/>
            <person name="Oren A."/>
            <person name="Chaudhuri R.R."/>
            <person name="La Ragione R."/>
            <person name="Hildebrand F."/>
            <person name="Pallen M.J."/>
        </authorList>
    </citation>
    <scope>NUCLEOTIDE SEQUENCE</scope>
    <source>
        <strain evidence="1">4920</strain>
    </source>
</reference>
<dbReference type="AlphaFoldDB" id="A0A9D1NG33"/>